<sequence length="48" mass="5482">GMSTLKRKGGDDTPVRRSRKLVYQEDPDDDDFVDESLKLKDFGSCVYV</sequence>
<accession>A0A699Q0M6</accession>
<feature type="non-terminal residue" evidence="2">
    <location>
        <position position="1"/>
    </location>
</feature>
<dbReference type="AlphaFoldDB" id="A0A699Q0M6"/>
<dbReference type="GO" id="GO:0006508">
    <property type="term" value="P:proteolysis"/>
    <property type="evidence" value="ECO:0007669"/>
    <property type="project" value="UniProtKB-KW"/>
</dbReference>
<keyword evidence="2" id="KW-0645">Protease</keyword>
<comment type="caution">
    <text evidence="2">The sequence shown here is derived from an EMBL/GenBank/DDBJ whole genome shotgun (WGS) entry which is preliminary data.</text>
</comment>
<gene>
    <name evidence="2" type="ORF">Tci_827705</name>
</gene>
<dbReference type="EMBL" id="BKCJ010966451">
    <property type="protein sequence ID" value="GFC55735.1"/>
    <property type="molecule type" value="Genomic_DNA"/>
</dbReference>
<protein>
    <submittedName>
        <fullName evidence="2">Ulp1 protease family, C-terminal catalytic domain-containing protein</fullName>
    </submittedName>
</protein>
<dbReference type="GO" id="GO:0008233">
    <property type="term" value="F:peptidase activity"/>
    <property type="evidence" value="ECO:0007669"/>
    <property type="project" value="UniProtKB-KW"/>
</dbReference>
<reference evidence="2" key="1">
    <citation type="journal article" date="2019" name="Sci. Rep.">
        <title>Draft genome of Tanacetum cinerariifolium, the natural source of mosquito coil.</title>
        <authorList>
            <person name="Yamashiro T."/>
            <person name="Shiraishi A."/>
            <person name="Satake H."/>
            <person name="Nakayama K."/>
        </authorList>
    </citation>
    <scope>NUCLEOTIDE SEQUENCE</scope>
</reference>
<proteinExistence type="predicted"/>
<organism evidence="2">
    <name type="scientific">Tanacetum cinerariifolium</name>
    <name type="common">Dalmatian daisy</name>
    <name type="synonym">Chrysanthemum cinerariifolium</name>
    <dbReference type="NCBI Taxonomy" id="118510"/>
    <lineage>
        <taxon>Eukaryota</taxon>
        <taxon>Viridiplantae</taxon>
        <taxon>Streptophyta</taxon>
        <taxon>Embryophyta</taxon>
        <taxon>Tracheophyta</taxon>
        <taxon>Spermatophyta</taxon>
        <taxon>Magnoliopsida</taxon>
        <taxon>eudicotyledons</taxon>
        <taxon>Gunneridae</taxon>
        <taxon>Pentapetalae</taxon>
        <taxon>asterids</taxon>
        <taxon>campanulids</taxon>
        <taxon>Asterales</taxon>
        <taxon>Asteraceae</taxon>
        <taxon>Asteroideae</taxon>
        <taxon>Anthemideae</taxon>
        <taxon>Anthemidinae</taxon>
        <taxon>Tanacetum</taxon>
    </lineage>
</organism>
<feature type="region of interest" description="Disordered" evidence="1">
    <location>
        <begin position="1"/>
        <end position="23"/>
    </location>
</feature>
<evidence type="ECO:0000313" key="2">
    <source>
        <dbReference type="EMBL" id="GFC55735.1"/>
    </source>
</evidence>
<name>A0A699Q0M6_TANCI</name>
<evidence type="ECO:0000256" key="1">
    <source>
        <dbReference type="SAM" id="MobiDB-lite"/>
    </source>
</evidence>
<keyword evidence="2" id="KW-0378">Hydrolase</keyword>